<organism evidence="1 2">
    <name type="scientific">Pseudomonas luteola</name>
    <dbReference type="NCBI Taxonomy" id="47886"/>
    <lineage>
        <taxon>Bacteria</taxon>
        <taxon>Pseudomonadati</taxon>
        <taxon>Pseudomonadota</taxon>
        <taxon>Gammaproteobacteria</taxon>
        <taxon>Pseudomonadales</taxon>
        <taxon>Pseudomonadaceae</taxon>
        <taxon>Pseudomonas</taxon>
    </lineage>
</organism>
<protein>
    <submittedName>
        <fullName evidence="1">Uncharacterized protein</fullName>
    </submittedName>
</protein>
<evidence type="ECO:0000313" key="2">
    <source>
        <dbReference type="Proteomes" id="UP000250443"/>
    </source>
</evidence>
<name>A0A2X2CPD5_PSELU</name>
<dbReference type="AlphaFoldDB" id="A0A2X2CPD5"/>
<reference evidence="1 2" key="1">
    <citation type="submission" date="2018-06" db="EMBL/GenBank/DDBJ databases">
        <authorList>
            <consortium name="Pathogen Informatics"/>
            <person name="Doyle S."/>
        </authorList>
    </citation>
    <scope>NUCLEOTIDE SEQUENCE [LARGE SCALE GENOMIC DNA]</scope>
    <source>
        <strain evidence="1 2">NCTC11842</strain>
    </source>
</reference>
<proteinExistence type="predicted"/>
<dbReference type="Proteomes" id="UP000250443">
    <property type="component" value="Unassembled WGS sequence"/>
</dbReference>
<gene>
    <name evidence="1" type="ORF">NCTC11842_03371</name>
</gene>
<sequence>MAHHRLRRGFALVGAPVPVPVPAQAIGVMDRDRTGGHHRDGGKPRQAISKPLLSLAGHISPPATEVGDVLGAFQPIGLTDKPGFPTAISQLNLA</sequence>
<accession>A0A2X2CPD5</accession>
<dbReference type="EMBL" id="UAUF01000013">
    <property type="protein sequence ID" value="SPZ09788.1"/>
    <property type="molecule type" value="Genomic_DNA"/>
</dbReference>
<evidence type="ECO:0000313" key="1">
    <source>
        <dbReference type="EMBL" id="SPZ09788.1"/>
    </source>
</evidence>